<dbReference type="SMART" id="SM00318">
    <property type="entry name" value="SNc"/>
    <property type="match status" value="1"/>
</dbReference>
<dbReference type="InterPro" id="IPR035437">
    <property type="entry name" value="SNase_OB-fold_sf"/>
</dbReference>
<proteinExistence type="predicted"/>
<evidence type="ECO:0000313" key="2">
    <source>
        <dbReference type="EMBL" id="PCJ42910.1"/>
    </source>
</evidence>
<dbReference type="PROSITE" id="PS50830">
    <property type="entry name" value="TNASE_3"/>
    <property type="match status" value="1"/>
</dbReference>
<reference evidence="3" key="1">
    <citation type="submission" date="2017-08" db="EMBL/GenBank/DDBJ databases">
        <title>A dynamic microbial community with high functional redundancy inhabits the cold, oxic subseafloor aquifer.</title>
        <authorList>
            <person name="Tully B.J."/>
            <person name="Wheat C.G."/>
            <person name="Glazer B.T."/>
            <person name="Huber J.A."/>
        </authorList>
    </citation>
    <scope>NUCLEOTIDE SEQUENCE [LARGE SCALE GENOMIC DNA]</scope>
</reference>
<dbReference type="Gene3D" id="2.40.50.90">
    <property type="match status" value="1"/>
</dbReference>
<sequence length="203" mass="22671">MKSFVIVILFLVLAVIFSQFNVALKDNSLIVRYVQPFFYDVLETGLEVIPGSEPTSSNSDFSIAGNVLTETAELRQVIDGDTIDVFLNGGVERIRYIAANTPEFGEACYQQASLANRRLVEGRVLTLESDETDRDPNGRLLRYVYADGVLVERQLIADGFAEVVRYRSDDNYYDEFKALEEVAADQGLGCHLTGIFDDGSFTR</sequence>
<dbReference type="EMBL" id="NVWI01000002">
    <property type="protein sequence ID" value="PCJ42910.1"/>
    <property type="molecule type" value="Genomic_DNA"/>
</dbReference>
<name>A0A2A5CHJ3_9GAMM</name>
<organism evidence="2 3">
    <name type="scientific">SAR86 cluster bacterium</name>
    <dbReference type="NCBI Taxonomy" id="2030880"/>
    <lineage>
        <taxon>Bacteria</taxon>
        <taxon>Pseudomonadati</taxon>
        <taxon>Pseudomonadota</taxon>
        <taxon>Gammaproteobacteria</taxon>
        <taxon>SAR86 cluster</taxon>
    </lineage>
</organism>
<evidence type="ECO:0000259" key="1">
    <source>
        <dbReference type="PROSITE" id="PS50830"/>
    </source>
</evidence>
<dbReference type="Pfam" id="PF00565">
    <property type="entry name" value="SNase"/>
    <property type="match status" value="1"/>
</dbReference>
<gene>
    <name evidence="2" type="ORF">COA71_05290</name>
</gene>
<evidence type="ECO:0000313" key="3">
    <source>
        <dbReference type="Proteomes" id="UP000228987"/>
    </source>
</evidence>
<comment type="caution">
    <text evidence="2">The sequence shown here is derived from an EMBL/GenBank/DDBJ whole genome shotgun (WGS) entry which is preliminary data.</text>
</comment>
<accession>A0A2A5CHJ3</accession>
<protein>
    <recommendedName>
        <fullName evidence="1">TNase-like domain-containing protein</fullName>
    </recommendedName>
</protein>
<feature type="domain" description="TNase-like" evidence="1">
    <location>
        <begin position="68"/>
        <end position="189"/>
    </location>
</feature>
<dbReference type="SUPFAM" id="SSF50199">
    <property type="entry name" value="Staphylococcal nuclease"/>
    <property type="match status" value="1"/>
</dbReference>
<dbReference type="InterPro" id="IPR016071">
    <property type="entry name" value="Staphylococal_nuclease_OB-fold"/>
</dbReference>
<dbReference type="AlphaFoldDB" id="A0A2A5CHJ3"/>
<dbReference type="Proteomes" id="UP000228987">
    <property type="component" value="Unassembled WGS sequence"/>
</dbReference>